<dbReference type="Proteomes" id="UP000620075">
    <property type="component" value="Unassembled WGS sequence"/>
</dbReference>
<dbReference type="RefSeq" id="WP_338178204.1">
    <property type="nucleotide sequence ID" value="NZ_JAEKNQ010000029.1"/>
</dbReference>
<dbReference type="PANTHER" id="PTHR38479">
    <property type="entry name" value="LMO0824 PROTEIN"/>
    <property type="match status" value="1"/>
</dbReference>
<evidence type="ECO:0000313" key="2">
    <source>
        <dbReference type="Proteomes" id="UP000620075"/>
    </source>
</evidence>
<dbReference type="AlphaFoldDB" id="A0A934NDB6"/>
<accession>A0A934NDB6</accession>
<dbReference type="EMBL" id="JAEKNQ010000029">
    <property type="protein sequence ID" value="MBJ7602973.1"/>
    <property type="molecule type" value="Genomic_DNA"/>
</dbReference>
<organism evidence="1 2">
    <name type="scientific">Candidatus Dormiibacter inghamiae</name>
    <dbReference type="NCBI Taxonomy" id="3127013"/>
    <lineage>
        <taxon>Bacteria</taxon>
        <taxon>Bacillati</taxon>
        <taxon>Candidatus Dormiibacterota</taxon>
        <taxon>Candidatus Dormibacteria</taxon>
        <taxon>Candidatus Dormibacterales</taxon>
        <taxon>Candidatus Dormibacteraceae</taxon>
        <taxon>Candidatus Dormiibacter</taxon>
    </lineage>
</organism>
<evidence type="ECO:0000313" key="1">
    <source>
        <dbReference type="EMBL" id="MBJ7602973.1"/>
    </source>
</evidence>
<dbReference type="Pfam" id="PF06224">
    <property type="entry name" value="AlkZ-like"/>
    <property type="match status" value="1"/>
</dbReference>
<name>A0A934NDB6_9BACT</name>
<protein>
    <submittedName>
        <fullName evidence="1">AlkZ family DNA glycosylase</fullName>
    </submittedName>
</protein>
<gene>
    <name evidence="1" type="ORF">JF888_07255</name>
</gene>
<reference evidence="1 2" key="1">
    <citation type="submission" date="2020-10" db="EMBL/GenBank/DDBJ databases">
        <title>Ca. Dormibacterota MAGs.</title>
        <authorList>
            <person name="Montgomery K."/>
        </authorList>
    </citation>
    <scope>NUCLEOTIDE SEQUENCE [LARGE SCALE GENOMIC DNA]</scope>
    <source>
        <strain evidence="1">SC8811_S16_3</strain>
    </source>
</reference>
<dbReference type="InterPro" id="IPR009351">
    <property type="entry name" value="AlkZ-like"/>
</dbReference>
<comment type="caution">
    <text evidence="1">The sequence shown here is derived from an EMBL/GenBank/DDBJ whole genome shotgun (WGS) entry which is preliminary data.</text>
</comment>
<sequence>MAEPSLPAAAENACGLQAQVLGWAEMQGWSRLEQPAGTSLDQALWQDRSLIRAWCMRGTLHVLTPEQHQVYTSMFEPETVYRELWLKGMGLSLAQARELECTLARALDGGEPVSRRELAGRLGMPIDSWGSLLGPAARLGLLVHGPPRGQEVTFVRPDRWLGRPYVRLASAEARRCWLRRYLRSYGPATRQDYGQWAGSRSAAQVQESFQLLRPELIEVEVEGAKLLALAADEEVLGRAEELDLPGRLLAGFEPFLLAHTERDHLLLHQHRPAVYRTAGWISPTVLLGGRIAGVWGHRLLRDHLNVSVTPLRRLGAQERRVVKAEAERVAACFGRPLELAYT</sequence>
<proteinExistence type="predicted"/>
<dbReference type="PANTHER" id="PTHR38479:SF2">
    <property type="entry name" value="WINGED HELIX DNA-BINDING DOMAIN-CONTAINING PROTEIN"/>
    <property type="match status" value="1"/>
</dbReference>